<dbReference type="Gene3D" id="6.10.140.2160">
    <property type="match status" value="1"/>
</dbReference>
<organism evidence="3">
    <name type="scientific">Siphoviridae sp. ct9zP9</name>
    <dbReference type="NCBI Taxonomy" id="2827795"/>
    <lineage>
        <taxon>Viruses</taxon>
        <taxon>Duplodnaviria</taxon>
        <taxon>Heunggongvirae</taxon>
        <taxon>Uroviricota</taxon>
        <taxon>Caudoviricetes</taxon>
    </lineage>
</organism>
<dbReference type="PANTHER" id="PTHR41328:SF2">
    <property type="entry name" value="TERMINASE SMALL SUBUNIT"/>
    <property type="match status" value="1"/>
</dbReference>
<evidence type="ECO:0000313" key="3">
    <source>
        <dbReference type="EMBL" id="DAF50176.1"/>
    </source>
</evidence>
<keyword evidence="1" id="KW-1188">Viral release from host cell</keyword>
<dbReference type="InterPro" id="IPR052404">
    <property type="entry name" value="SPP1-like_terminase"/>
</dbReference>
<name>A0A8S5SGX3_9CAUD</name>
<evidence type="ECO:0000256" key="2">
    <source>
        <dbReference type="ARBA" id="ARBA00023219"/>
    </source>
</evidence>
<proteinExistence type="predicted"/>
<dbReference type="InterPro" id="IPR038713">
    <property type="entry name" value="Terminase_Gp1_N_sf"/>
</dbReference>
<keyword evidence="2" id="KW-0231">Viral genome packaging</keyword>
<sequence>MPKEKAEYRLTEKQKRFADEYLIDCNGTRAYKAAYPNCKKDSSADANARKLLGNARIREYIDEKLDEMHSAKTADAKEVLEYLTSVMRGEREDEVLRFIGDGYQDTTTLQVPTKERLKAAELLGKRFGLFTEKVQMDISPVTIIDNIPKEDANV</sequence>
<reference evidence="3" key="1">
    <citation type="journal article" date="2021" name="Proc. Natl. Acad. Sci. U.S.A.">
        <title>A Catalog of Tens of Thousands of Viruses from Human Metagenomes Reveals Hidden Associations with Chronic Diseases.</title>
        <authorList>
            <person name="Tisza M.J."/>
            <person name="Buck C.B."/>
        </authorList>
    </citation>
    <scope>NUCLEOTIDE SEQUENCE</scope>
    <source>
        <strain evidence="3">Ct9zP9</strain>
    </source>
</reference>
<dbReference type="InterPro" id="IPR005335">
    <property type="entry name" value="Terminase_ssu"/>
</dbReference>
<dbReference type="EMBL" id="BK032593">
    <property type="protein sequence ID" value="DAF50176.1"/>
    <property type="molecule type" value="Genomic_DNA"/>
</dbReference>
<evidence type="ECO:0000256" key="1">
    <source>
        <dbReference type="ARBA" id="ARBA00022612"/>
    </source>
</evidence>
<accession>A0A8S5SGX3</accession>
<dbReference type="Gene3D" id="1.10.10.1400">
    <property type="entry name" value="Terminase, small subunit, N-terminal DNA-binding domain, HTH motif"/>
    <property type="match status" value="1"/>
</dbReference>
<protein>
    <submittedName>
        <fullName evidence="3">Terminase small subunit</fullName>
    </submittedName>
</protein>
<dbReference type="GO" id="GO:0051276">
    <property type="term" value="P:chromosome organization"/>
    <property type="evidence" value="ECO:0007669"/>
    <property type="project" value="InterPro"/>
</dbReference>
<dbReference type="Pfam" id="PF03592">
    <property type="entry name" value="Terminase_2"/>
    <property type="match status" value="1"/>
</dbReference>
<dbReference type="PANTHER" id="PTHR41328">
    <property type="entry name" value="TERMINASE SMALL SUBUNIT-RELATED"/>
    <property type="match status" value="1"/>
</dbReference>